<organism evidence="1 2">
    <name type="scientific">Paenibacillus mangrovi</name>
    <dbReference type="NCBI Taxonomy" id="2931978"/>
    <lineage>
        <taxon>Bacteria</taxon>
        <taxon>Bacillati</taxon>
        <taxon>Bacillota</taxon>
        <taxon>Bacilli</taxon>
        <taxon>Bacillales</taxon>
        <taxon>Paenibacillaceae</taxon>
        <taxon>Paenibacillus</taxon>
    </lineage>
</organism>
<dbReference type="AlphaFoldDB" id="A0A9X2B5B6"/>
<dbReference type="RefSeq" id="WP_244730300.1">
    <property type="nucleotide sequence ID" value="NZ_JALIRP010000015.1"/>
</dbReference>
<reference evidence="1" key="1">
    <citation type="submission" date="2022-04" db="EMBL/GenBank/DDBJ databases">
        <title>Paenibacillus mangrovi sp. nov., a novel endophytic bacterium isolated from bark of Kandelia candel.</title>
        <authorList>
            <person name="Tuo L."/>
        </authorList>
    </citation>
    <scope>NUCLEOTIDE SEQUENCE</scope>
    <source>
        <strain evidence="1">KQZ6P-2</strain>
    </source>
</reference>
<comment type="caution">
    <text evidence="1">The sequence shown here is derived from an EMBL/GenBank/DDBJ whole genome shotgun (WGS) entry which is preliminary data.</text>
</comment>
<evidence type="ECO:0008006" key="3">
    <source>
        <dbReference type="Google" id="ProtNLM"/>
    </source>
</evidence>
<name>A0A9X2B5B6_9BACL</name>
<dbReference type="EMBL" id="JALIRP010000015">
    <property type="protein sequence ID" value="MCJ8014865.1"/>
    <property type="molecule type" value="Genomic_DNA"/>
</dbReference>
<dbReference type="InterPro" id="IPR011008">
    <property type="entry name" value="Dimeric_a/b-barrel"/>
</dbReference>
<gene>
    <name evidence="1" type="ORF">MUG84_24580</name>
</gene>
<proteinExistence type="predicted"/>
<protein>
    <recommendedName>
        <fullName evidence="3">YCII-related domain-containing protein</fullName>
    </recommendedName>
</protein>
<dbReference type="Gene3D" id="3.30.70.1060">
    <property type="entry name" value="Dimeric alpha+beta barrel"/>
    <property type="match status" value="1"/>
</dbReference>
<dbReference type="Proteomes" id="UP001139347">
    <property type="component" value="Unassembled WGS sequence"/>
</dbReference>
<accession>A0A9X2B5B6</accession>
<evidence type="ECO:0000313" key="2">
    <source>
        <dbReference type="Proteomes" id="UP001139347"/>
    </source>
</evidence>
<dbReference type="SUPFAM" id="SSF54909">
    <property type="entry name" value="Dimeric alpha+beta barrel"/>
    <property type="match status" value="1"/>
</dbReference>
<keyword evidence="2" id="KW-1185">Reference proteome</keyword>
<evidence type="ECO:0000313" key="1">
    <source>
        <dbReference type="EMBL" id="MCJ8014865.1"/>
    </source>
</evidence>
<sequence>MRFMIIVKASELSEAGPFPADQGLVAGYTVIDVRTEDDALKWALRMPVPSGCKSTIEIRKLEEKAEPLSKPGIQAMEADLQNHLHMLRRL</sequence>